<protein>
    <submittedName>
        <fullName evidence="1">Uncharacterized protein</fullName>
    </submittedName>
</protein>
<comment type="caution">
    <text evidence="1">The sequence shown here is derived from an EMBL/GenBank/DDBJ whole genome shotgun (WGS) entry which is preliminary data.</text>
</comment>
<dbReference type="Proteomes" id="UP001157974">
    <property type="component" value="Unassembled WGS sequence"/>
</dbReference>
<dbReference type="AlphaFoldDB" id="A0AAV8UHW3"/>
<evidence type="ECO:0000313" key="1">
    <source>
        <dbReference type="EMBL" id="KAJ8902120.1"/>
    </source>
</evidence>
<organism evidence="1 2">
    <name type="scientific">Rhodosorus marinus</name>
    <dbReference type="NCBI Taxonomy" id="101924"/>
    <lineage>
        <taxon>Eukaryota</taxon>
        <taxon>Rhodophyta</taxon>
        <taxon>Stylonematophyceae</taxon>
        <taxon>Stylonematales</taxon>
        <taxon>Stylonemataceae</taxon>
        <taxon>Rhodosorus</taxon>
    </lineage>
</organism>
<reference evidence="1 2" key="1">
    <citation type="journal article" date="2023" name="Nat. Commun.">
        <title>Origin of minicircular mitochondrial genomes in red algae.</title>
        <authorList>
            <person name="Lee Y."/>
            <person name="Cho C.H."/>
            <person name="Lee Y.M."/>
            <person name="Park S.I."/>
            <person name="Yang J.H."/>
            <person name="West J.A."/>
            <person name="Bhattacharya D."/>
            <person name="Yoon H.S."/>
        </authorList>
    </citation>
    <scope>NUCLEOTIDE SEQUENCE [LARGE SCALE GENOMIC DNA]</scope>
    <source>
        <strain evidence="1 2">CCMP1338</strain>
        <tissue evidence="1">Whole cell</tissue>
    </source>
</reference>
<name>A0AAV8UHW3_9RHOD</name>
<evidence type="ECO:0000313" key="2">
    <source>
        <dbReference type="Proteomes" id="UP001157974"/>
    </source>
</evidence>
<sequence>MRRSTKFVLSVLVALIAACLNGLFGSEKFTRIDLRALDSVNSKFEERVVACMPTVSRPKGASYVDAAARTFREVTRNSPYFRRLVIFVMDLEPQKNVVVQRLKRASKARAHSWLTVLDGERRHAKDPTRREHGDPPDRITWRSKEALDYAETLERCIEIAGDVSYILVVQDDVTFGQEFKDIAIWADRLHRRPKSRICALSLFDISQRVDSKPEKSSNMVAKLYKPAVAKEFVDYARSMFDHSPIDWLHRDFCAARNLQILVKYPNPIDHKGVVSTFERNKRETMSQ</sequence>
<gene>
    <name evidence="1" type="ORF">NDN08_006528</name>
</gene>
<keyword evidence="2" id="KW-1185">Reference proteome</keyword>
<proteinExistence type="predicted"/>
<accession>A0AAV8UHW3</accession>
<dbReference type="EMBL" id="JAMWBK010000009">
    <property type="protein sequence ID" value="KAJ8902120.1"/>
    <property type="molecule type" value="Genomic_DNA"/>
</dbReference>
<dbReference type="PROSITE" id="PS51257">
    <property type="entry name" value="PROKAR_LIPOPROTEIN"/>
    <property type="match status" value="1"/>
</dbReference>